<sequence length="48" mass="5534">MRNIEAENLQETLEELIVLGSKWTVSKKGIHTCHREYLTPLAKVSRNP</sequence>
<organism evidence="1 2">
    <name type="scientific">Gossypium schwendimanii</name>
    <name type="common">Cotton</name>
    <dbReference type="NCBI Taxonomy" id="34291"/>
    <lineage>
        <taxon>Eukaryota</taxon>
        <taxon>Viridiplantae</taxon>
        <taxon>Streptophyta</taxon>
        <taxon>Embryophyta</taxon>
        <taxon>Tracheophyta</taxon>
        <taxon>Spermatophyta</taxon>
        <taxon>Magnoliopsida</taxon>
        <taxon>eudicotyledons</taxon>
        <taxon>Gunneridae</taxon>
        <taxon>Pentapetalae</taxon>
        <taxon>rosids</taxon>
        <taxon>malvids</taxon>
        <taxon>Malvales</taxon>
        <taxon>Malvaceae</taxon>
        <taxon>Malvoideae</taxon>
        <taxon>Gossypium</taxon>
    </lineage>
</organism>
<dbReference type="AlphaFoldDB" id="A0A7J9LYH1"/>
<keyword evidence="2" id="KW-1185">Reference proteome</keyword>
<accession>A0A7J9LYH1</accession>
<gene>
    <name evidence="1" type="ORF">Goshw_025265</name>
</gene>
<dbReference type="Proteomes" id="UP000593576">
    <property type="component" value="Unassembled WGS sequence"/>
</dbReference>
<evidence type="ECO:0000313" key="1">
    <source>
        <dbReference type="EMBL" id="MBA0863738.1"/>
    </source>
</evidence>
<evidence type="ECO:0000313" key="2">
    <source>
        <dbReference type="Proteomes" id="UP000593576"/>
    </source>
</evidence>
<dbReference type="OrthoDB" id="10305764at2759"/>
<name>A0A7J9LYH1_GOSSC</name>
<reference evidence="1 2" key="1">
    <citation type="journal article" date="2019" name="Genome Biol. Evol.">
        <title>Insights into the evolution of the New World diploid cottons (Gossypium, subgenus Houzingenia) based on genome sequencing.</title>
        <authorList>
            <person name="Grover C.E."/>
            <person name="Arick M.A. 2nd"/>
            <person name="Thrash A."/>
            <person name="Conover J.L."/>
            <person name="Sanders W.S."/>
            <person name="Peterson D.G."/>
            <person name="Frelichowski J.E."/>
            <person name="Scheffler J.A."/>
            <person name="Scheffler B.E."/>
            <person name="Wendel J.F."/>
        </authorList>
    </citation>
    <scope>NUCLEOTIDE SEQUENCE [LARGE SCALE GENOMIC DNA]</scope>
    <source>
        <strain evidence="1">1</strain>
        <tissue evidence="1">Leaf</tissue>
    </source>
</reference>
<proteinExistence type="predicted"/>
<comment type="caution">
    <text evidence="1">The sequence shown here is derived from an EMBL/GenBank/DDBJ whole genome shotgun (WGS) entry which is preliminary data.</text>
</comment>
<dbReference type="EMBL" id="JABFAF010000008">
    <property type="protein sequence ID" value="MBA0863738.1"/>
    <property type="molecule type" value="Genomic_DNA"/>
</dbReference>
<protein>
    <submittedName>
        <fullName evidence="1">Uncharacterized protein</fullName>
    </submittedName>
</protein>